<organism evidence="3 4">
    <name type="scientific">Limosilactobacillus reuteri CF48-3A</name>
    <dbReference type="NCBI Taxonomy" id="525341"/>
    <lineage>
        <taxon>Bacteria</taxon>
        <taxon>Bacillati</taxon>
        <taxon>Bacillota</taxon>
        <taxon>Bacilli</taxon>
        <taxon>Lactobacillales</taxon>
        <taxon>Lactobacillaceae</taxon>
        <taxon>Limosilactobacillus</taxon>
    </lineage>
</organism>
<dbReference type="SMART" id="SM00487">
    <property type="entry name" value="DEXDc"/>
    <property type="match status" value="1"/>
</dbReference>
<dbReference type="Proteomes" id="UP000003419">
    <property type="component" value="Unassembled WGS sequence"/>
</dbReference>
<dbReference type="Pfam" id="PF04851">
    <property type="entry name" value="ResIII"/>
    <property type="match status" value="1"/>
</dbReference>
<dbReference type="GO" id="GO:0005829">
    <property type="term" value="C:cytosol"/>
    <property type="evidence" value="ECO:0007669"/>
    <property type="project" value="TreeGrafter"/>
</dbReference>
<proteinExistence type="predicted"/>
<evidence type="ECO:0000259" key="2">
    <source>
        <dbReference type="PROSITE" id="PS51192"/>
    </source>
</evidence>
<dbReference type="PROSITE" id="PS51192">
    <property type="entry name" value="HELICASE_ATP_BIND_1"/>
    <property type="match status" value="1"/>
</dbReference>
<gene>
    <name evidence="3" type="ORF">HMPREF0534_1037</name>
</gene>
<feature type="domain" description="Helicase ATP-binding" evidence="2">
    <location>
        <begin position="64"/>
        <end position="257"/>
    </location>
</feature>
<dbReference type="InterPro" id="IPR050742">
    <property type="entry name" value="Helicase_Restrict-Modif_Enz"/>
</dbReference>
<dbReference type="PANTHER" id="PTHR47396:SF1">
    <property type="entry name" value="ATP-DEPENDENT HELICASE IRC3-RELATED"/>
    <property type="match status" value="1"/>
</dbReference>
<reference evidence="3 4" key="1">
    <citation type="submission" date="2009-01" db="EMBL/GenBank/DDBJ databases">
        <authorList>
            <person name="Qin X."/>
            <person name="Bachman B."/>
            <person name="Battles P."/>
            <person name="Bell A."/>
            <person name="Bess C."/>
            <person name="Bickham C."/>
            <person name="Chaboub L."/>
            <person name="Chen D."/>
            <person name="Coyle M."/>
            <person name="Deiros D.R."/>
            <person name="Dinh H."/>
            <person name="Forbes L."/>
            <person name="Fowler G."/>
            <person name="Francisco L."/>
            <person name="Fu Q."/>
            <person name="Gubbala S."/>
            <person name="Hale W."/>
            <person name="Han Y."/>
            <person name="Hemphill L."/>
            <person name="Highlander S.K."/>
            <person name="Hirani K."/>
            <person name="Hogues M."/>
            <person name="Jackson L."/>
            <person name="Jakkamsetti A."/>
            <person name="Javaid M."/>
            <person name="Jiang H."/>
            <person name="Korchina V."/>
            <person name="Kovar C."/>
            <person name="Lara F."/>
            <person name="Lee S."/>
            <person name="Mata R."/>
            <person name="Mathew T."/>
            <person name="Moen C."/>
            <person name="Morales K."/>
            <person name="Munidasa M."/>
            <person name="Nazareth L."/>
            <person name="Ngo R."/>
            <person name="Nguyen L."/>
            <person name="Okwuonu G."/>
            <person name="Ongeri F."/>
            <person name="Patil S."/>
            <person name="Petrosino J."/>
            <person name="Pham C."/>
            <person name="Pham P."/>
            <person name="Pu L.-L."/>
            <person name="Puazo M."/>
            <person name="Raj R."/>
            <person name="Reid J."/>
            <person name="Rouhana J."/>
            <person name="Saada N."/>
            <person name="Shang Y."/>
            <person name="Simmons D."/>
            <person name="Thornton R."/>
            <person name="Warren J."/>
            <person name="Weissenberger G."/>
            <person name="Zhang J."/>
            <person name="Zhang L."/>
            <person name="Zhou C."/>
            <person name="Zhu D."/>
            <person name="Muzny D."/>
            <person name="Worley K."/>
            <person name="Gibbs R."/>
        </authorList>
    </citation>
    <scope>NUCLEOTIDE SEQUENCE [LARGE SCALE GENOMIC DNA]</scope>
    <source>
        <strain evidence="3 4">CF48-3A</strain>
    </source>
</reference>
<dbReference type="InterPro" id="IPR006935">
    <property type="entry name" value="Helicase/UvrB_N"/>
</dbReference>
<dbReference type="CDD" id="cd18785">
    <property type="entry name" value="SF2_C"/>
    <property type="match status" value="1"/>
</dbReference>
<keyword evidence="1" id="KW-0812">Transmembrane</keyword>
<protein>
    <submittedName>
        <fullName evidence="3">Type III restriction enzyme, res subunit</fullName>
    </submittedName>
</protein>
<dbReference type="EMBL" id="ACHG01000108">
    <property type="protein sequence ID" value="EEI65635.1"/>
    <property type="molecule type" value="Genomic_DNA"/>
</dbReference>
<evidence type="ECO:0000313" key="4">
    <source>
        <dbReference type="Proteomes" id="UP000003419"/>
    </source>
</evidence>
<comment type="caution">
    <text evidence="3">The sequence shown here is derived from an EMBL/GenBank/DDBJ whole genome shotgun (WGS) entry which is preliminary data.</text>
</comment>
<dbReference type="SUPFAM" id="SSF52540">
    <property type="entry name" value="P-loop containing nucleoside triphosphate hydrolases"/>
    <property type="match status" value="2"/>
</dbReference>
<evidence type="ECO:0000256" key="1">
    <source>
        <dbReference type="SAM" id="Phobius"/>
    </source>
</evidence>
<keyword evidence="1" id="KW-1133">Transmembrane helix</keyword>
<dbReference type="RefSeq" id="WP_003672138.1">
    <property type="nucleotide sequence ID" value="NZ_GG693683.1"/>
</dbReference>
<sequence length="877" mass="101668">MARKKTIPEEKIDLQLLNALNSTSLFSLKSSLEDNPLYITNNLKHKLRNYQMDAVHHLDAVLNMKDADQRNQLMFYMATGSGKTDIMAAIILYMFRAWGYQCFLFTTNTTAVVDKTIDNLVNSASAKYLYNNPLVIDGDHVTIKKVDRYPVNLEKDTIYIKLAGIQQLSNDYYAPRENGITKDSLARHKLVLLADEAHHFNVSTRSKKANREGLSWEHLLDEIRQLNHENKQLEFTATIDLHNPDIYHKYQNKIIAQYDLSHFINDGFSKKVYRLQANNSDENKMLNAVLLSQYRKRIAQNMSIPDFKPVILFKSNTIAESRAINETFLTMIDNLSAESLQQFIQNQNRSTQSEALSLAYKYWLNQDFGSTVTELKRDFSKFTTINANDSGSKNILDDESVSRRLNSLESPDNPIRSVFAVAKLSEGWDVLNLFDIVRIGEKNIKPKDTNAEAQLIGRGARYYPFVYHGKKSYTRRFDDRKPEIQLLERLYYHTINDPQYLENLRKSLDAIDLPVNEDTQYKVYTAKVKNSFKKTKAYKHGNIYYNKVIDVPESHYDSIQKYGFDPETTGPIDMVDAVSERRYDTGADKNDTTSTTLEVAARFSNPQDKALIRTAVSFNNFYRFDSLKKYCPTLTSMREFLTSNEWLGNATIRVKVATGSPALTNEQRLTAVKKYLVRVQTAISNNFKRSIGTNEFMPIAVNEVIQDYQKRVGDQFGKSALIGPDSMQGKDWYVYDYAIVDTLEKHFIDHINSIMPELTHQYGQAYLLRIDERTTDFKLHDFGENIFHYEGYMPDFILYLENENFIYQIFLEPKGTPYIERDKWKEKLLERINPDNIKVLGEDEKVKIYGLKFYVEDDGKEDTHGLFQEMRDKNILQ</sequence>
<dbReference type="InterPro" id="IPR027417">
    <property type="entry name" value="P-loop_NTPase"/>
</dbReference>
<dbReference type="GO" id="GO:0005524">
    <property type="term" value="F:ATP binding"/>
    <property type="evidence" value="ECO:0007669"/>
    <property type="project" value="InterPro"/>
</dbReference>
<dbReference type="InterPro" id="IPR014001">
    <property type="entry name" value="Helicase_ATP-bd"/>
</dbReference>
<dbReference type="Gene3D" id="3.40.50.300">
    <property type="entry name" value="P-loop containing nucleotide triphosphate hydrolases"/>
    <property type="match status" value="1"/>
</dbReference>
<dbReference type="PANTHER" id="PTHR47396">
    <property type="entry name" value="TYPE I RESTRICTION ENZYME ECOKI R PROTEIN"/>
    <property type="match status" value="1"/>
</dbReference>
<dbReference type="AlphaFoldDB" id="A0A8D9VW28"/>
<evidence type="ECO:0000313" key="3">
    <source>
        <dbReference type="EMBL" id="EEI65635.1"/>
    </source>
</evidence>
<dbReference type="GO" id="GO:0016787">
    <property type="term" value="F:hydrolase activity"/>
    <property type="evidence" value="ECO:0007669"/>
    <property type="project" value="InterPro"/>
</dbReference>
<accession>A0A8D9VW28</accession>
<name>A0A8D9VW28_LIMRT</name>
<dbReference type="GO" id="GO:0003677">
    <property type="term" value="F:DNA binding"/>
    <property type="evidence" value="ECO:0007669"/>
    <property type="project" value="InterPro"/>
</dbReference>
<keyword evidence="1" id="KW-0472">Membrane</keyword>
<feature type="transmembrane region" description="Helical" evidence="1">
    <location>
        <begin position="73"/>
        <end position="95"/>
    </location>
</feature>